<dbReference type="Gene3D" id="3.30.1060.10">
    <property type="entry name" value="Peptide methionine sulphoxide reductase MsrA"/>
    <property type="match status" value="1"/>
</dbReference>
<dbReference type="Proteomes" id="UP000515150">
    <property type="component" value="Chromosome 24"/>
</dbReference>
<reference evidence="9" key="1">
    <citation type="submission" date="2025-08" db="UniProtKB">
        <authorList>
            <consortium name="RefSeq"/>
        </authorList>
    </citation>
    <scope>IDENTIFICATION</scope>
</reference>
<feature type="compositionally biased region" description="Basic and acidic residues" evidence="6">
    <location>
        <begin position="189"/>
        <end position="204"/>
    </location>
</feature>
<proteinExistence type="inferred from homology"/>
<evidence type="ECO:0000256" key="1">
    <source>
        <dbReference type="ARBA" id="ARBA00005591"/>
    </source>
</evidence>
<dbReference type="GO" id="GO:0005737">
    <property type="term" value="C:cytoplasm"/>
    <property type="evidence" value="ECO:0007669"/>
    <property type="project" value="TreeGrafter"/>
</dbReference>
<dbReference type="EC" id="1.8.4.11" evidence="2"/>
<gene>
    <name evidence="9" type="primary">msraa</name>
</gene>
<organism evidence="8 9">
    <name type="scientific">Betta splendens</name>
    <name type="common">Siamese fighting fish</name>
    <dbReference type="NCBI Taxonomy" id="158456"/>
    <lineage>
        <taxon>Eukaryota</taxon>
        <taxon>Metazoa</taxon>
        <taxon>Chordata</taxon>
        <taxon>Craniata</taxon>
        <taxon>Vertebrata</taxon>
        <taxon>Euteleostomi</taxon>
        <taxon>Actinopterygii</taxon>
        <taxon>Neopterygii</taxon>
        <taxon>Teleostei</taxon>
        <taxon>Neoteleostei</taxon>
        <taxon>Acanthomorphata</taxon>
        <taxon>Anabantaria</taxon>
        <taxon>Anabantiformes</taxon>
        <taxon>Anabantoidei</taxon>
        <taxon>Osphronemidae</taxon>
        <taxon>Betta</taxon>
    </lineage>
</organism>
<accession>A0A6P7LP19</accession>
<evidence type="ECO:0000256" key="6">
    <source>
        <dbReference type="SAM" id="MobiDB-lite"/>
    </source>
</evidence>
<dbReference type="NCBIfam" id="TIGR00401">
    <property type="entry name" value="msrA"/>
    <property type="match status" value="1"/>
</dbReference>
<evidence type="ECO:0000256" key="4">
    <source>
        <dbReference type="ARBA" id="ARBA00030273"/>
    </source>
</evidence>
<name>A0A6P7LP19_BETSP</name>
<dbReference type="OrthoDB" id="77405at2759"/>
<dbReference type="FunCoup" id="A0A6P7LP19">
    <property type="interactions" value="991"/>
</dbReference>
<evidence type="ECO:0000256" key="3">
    <source>
        <dbReference type="ARBA" id="ARBA00023002"/>
    </source>
</evidence>
<dbReference type="RefSeq" id="XP_028996581.1">
    <property type="nucleotide sequence ID" value="XM_029140748.3"/>
</dbReference>
<dbReference type="KEGG" id="bspl:114849369"/>
<protein>
    <recommendedName>
        <fullName evidence="2">peptide-methionine (S)-S-oxide reductase</fullName>
        <ecNumber evidence="2">1.8.4.11</ecNumber>
    </recommendedName>
    <alternativeName>
        <fullName evidence="5">Peptide-methionine (S)-S-oxide reductase</fullName>
    </alternativeName>
    <alternativeName>
        <fullName evidence="4">Protein-methionine-S-oxide reductase</fullName>
    </alternativeName>
</protein>
<dbReference type="CTD" id="793910"/>
<dbReference type="GO" id="GO:0034599">
    <property type="term" value="P:cellular response to oxidative stress"/>
    <property type="evidence" value="ECO:0007669"/>
    <property type="project" value="TreeGrafter"/>
</dbReference>
<comment type="similarity">
    <text evidence="1">Belongs to the MsrA Met sulfoxide reductase family.</text>
</comment>
<feature type="domain" description="Peptide methionine sulphoxide reductase MsrA" evidence="7">
    <location>
        <begin position="66"/>
        <end position="193"/>
    </location>
</feature>
<evidence type="ECO:0000256" key="2">
    <source>
        <dbReference type="ARBA" id="ARBA00012502"/>
    </source>
</evidence>
<dbReference type="PANTHER" id="PTHR42799:SF23">
    <property type="entry name" value="PEPTIDE-METHIONINE (S)-S-OXIDE REDUCTASE"/>
    <property type="match status" value="1"/>
</dbReference>
<dbReference type="InterPro" id="IPR002569">
    <property type="entry name" value="Met_Sox_Rdtase_MsrA_dom"/>
</dbReference>
<evidence type="ECO:0000259" key="7">
    <source>
        <dbReference type="Pfam" id="PF01625"/>
    </source>
</evidence>
<evidence type="ECO:0000313" key="9">
    <source>
        <dbReference type="RefSeq" id="XP_028996581.1"/>
    </source>
</evidence>
<dbReference type="HAMAP" id="MF_01401">
    <property type="entry name" value="MsrA"/>
    <property type="match status" value="1"/>
</dbReference>
<evidence type="ECO:0000256" key="5">
    <source>
        <dbReference type="ARBA" id="ARBA00030643"/>
    </source>
</evidence>
<dbReference type="Pfam" id="PF01625">
    <property type="entry name" value="PMSR"/>
    <property type="match status" value="1"/>
</dbReference>
<dbReference type="InParanoid" id="A0A6P7LP19"/>
<feature type="compositionally biased region" description="Polar residues" evidence="6">
    <location>
        <begin position="175"/>
        <end position="188"/>
    </location>
</feature>
<dbReference type="GeneID" id="114849369"/>
<dbReference type="AlphaFoldDB" id="A0A6P7LP19"/>
<evidence type="ECO:0000313" key="8">
    <source>
        <dbReference type="Proteomes" id="UP000515150"/>
    </source>
</evidence>
<dbReference type="InterPro" id="IPR050162">
    <property type="entry name" value="MsrA_MetSO_reductase"/>
</dbReference>
<dbReference type="InterPro" id="IPR036509">
    <property type="entry name" value="Met_Sox_Rdtase_MsrA_sf"/>
</dbReference>
<dbReference type="GO" id="GO:0008113">
    <property type="term" value="F:peptide-methionine (S)-S-oxide reductase activity"/>
    <property type="evidence" value="ECO:0007669"/>
    <property type="project" value="UniProtKB-EC"/>
</dbReference>
<sequence length="250" mass="27754">MVTSCRLRLVVRHLFSGRMGEMASKAQMPTPDTALPGRTDSIKVSAKHHVSGSSTVPPFPNGTDVVVFGMGCFWGAERKLWRQKGVYSTQVGYAGGFTAHPTYRDVCSGQTGHAEVVRVVFYPEQVSFSSLLKVFWENHDPTQGMRQGNDVGTPYRSAIYACTEQQLQEALASKEQYQQNGRNPSESTSPKEVERSEQTQEPHRNRLLSMAENQEDRSSLSFCNLTQLLMWALFAVRCGEGAADRNAAVQ</sequence>
<dbReference type="PANTHER" id="PTHR42799">
    <property type="entry name" value="MITOCHONDRIAL PEPTIDE METHIONINE SULFOXIDE REDUCTASE"/>
    <property type="match status" value="1"/>
</dbReference>
<dbReference type="SUPFAM" id="SSF55068">
    <property type="entry name" value="Peptide methionine sulfoxide reductase"/>
    <property type="match status" value="1"/>
</dbReference>
<keyword evidence="8" id="KW-1185">Reference proteome</keyword>
<feature type="region of interest" description="Disordered" evidence="6">
    <location>
        <begin position="173"/>
        <end position="205"/>
    </location>
</feature>
<keyword evidence="3" id="KW-0560">Oxidoreductase</keyword>